<comment type="similarity">
    <text evidence="2 5">Belongs to the dUTPase family.</text>
</comment>
<evidence type="ECO:0000256" key="4">
    <source>
        <dbReference type="ARBA" id="ARBA00023080"/>
    </source>
</evidence>
<comment type="cofactor">
    <cofactor evidence="5">
        <name>Mg(2+)</name>
        <dbReference type="ChEBI" id="CHEBI:18420"/>
    </cofactor>
</comment>
<dbReference type="GO" id="GO:0000287">
    <property type="term" value="F:magnesium ion binding"/>
    <property type="evidence" value="ECO:0007669"/>
    <property type="project" value="UniProtKB-UniRule"/>
</dbReference>
<dbReference type="UniPathway" id="UPA00610">
    <property type="reaction ID" value="UER00666"/>
</dbReference>
<dbReference type="SUPFAM" id="SSF51283">
    <property type="entry name" value="dUTPase-like"/>
    <property type="match status" value="1"/>
</dbReference>
<dbReference type="InterPro" id="IPR033704">
    <property type="entry name" value="dUTPase_trimeric"/>
</dbReference>
<dbReference type="EMBL" id="BLLF01002171">
    <property type="protein sequence ID" value="GFH23001.1"/>
    <property type="molecule type" value="Genomic_DNA"/>
</dbReference>
<dbReference type="InterPro" id="IPR036157">
    <property type="entry name" value="dUTPase-like_sf"/>
</dbReference>
<evidence type="ECO:0000256" key="5">
    <source>
        <dbReference type="RuleBase" id="RU367024"/>
    </source>
</evidence>
<comment type="pathway">
    <text evidence="1 5">Pyrimidine metabolism; dUMP biosynthesis; dUMP from dCTP (dUTP route): step 2/2.</text>
</comment>
<dbReference type="Proteomes" id="UP000485058">
    <property type="component" value="Unassembled WGS sequence"/>
</dbReference>
<dbReference type="PANTHER" id="PTHR11241">
    <property type="entry name" value="DEOXYURIDINE 5'-TRIPHOSPHATE NUCLEOTIDOHYDROLASE"/>
    <property type="match status" value="1"/>
</dbReference>
<dbReference type="Pfam" id="PF00692">
    <property type="entry name" value="dUTPase"/>
    <property type="match status" value="1"/>
</dbReference>
<dbReference type="GO" id="GO:0004170">
    <property type="term" value="F:dUTP diphosphatase activity"/>
    <property type="evidence" value="ECO:0007669"/>
    <property type="project" value="UniProtKB-UniRule"/>
</dbReference>
<accession>A0A699ZL40</accession>
<evidence type="ECO:0000313" key="7">
    <source>
        <dbReference type="EMBL" id="GFH23001.1"/>
    </source>
</evidence>
<dbReference type="CDD" id="cd07557">
    <property type="entry name" value="trimeric_dUTPase"/>
    <property type="match status" value="1"/>
</dbReference>
<comment type="caution">
    <text evidence="7">The sequence shown here is derived from an EMBL/GenBank/DDBJ whole genome shotgun (WGS) entry which is preliminary data.</text>
</comment>
<evidence type="ECO:0000259" key="6">
    <source>
        <dbReference type="Pfam" id="PF00692"/>
    </source>
</evidence>
<evidence type="ECO:0000256" key="2">
    <source>
        <dbReference type="ARBA" id="ARBA00006581"/>
    </source>
</evidence>
<keyword evidence="5" id="KW-0479">Metal-binding</keyword>
<evidence type="ECO:0000256" key="1">
    <source>
        <dbReference type="ARBA" id="ARBA00005142"/>
    </source>
</evidence>
<evidence type="ECO:0000256" key="3">
    <source>
        <dbReference type="ARBA" id="ARBA00022801"/>
    </source>
</evidence>
<name>A0A699ZL40_HAELA</name>
<dbReference type="EC" id="3.6.1.23" evidence="5"/>
<keyword evidence="4 5" id="KW-0546">Nucleotide metabolism</keyword>
<comment type="catalytic activity">
    <reaction evidence="5">
        <text>dUTP + H2O = dUMP + diphosphate + H(+)</text>
        <dbReference type="Rhea" id="RHEA:10248"/>
        <dbReference type="ChEBI" id="CHEBI:15377"/>
        <dbReference type="ChEBI" id="CHEBI:15378"/>
        <dbReference type="ChEBI" id="CHEBI:33019"/>
        <dbReference type="ChEBI" id="CHEBI:61555"/>
        <dbReference type="ChEBI" id="CHEBI:246422"/>
        <dbReference type="EC" id="3.6.1.23"/>
    </reaction>
</comment>
<dbReference type="InterPro" id="IPR008181">
    <property type="entry name" value="dUTPase"/>
</dbReference>
<dbReference type="AlphaFoldDB" id="A0A699ZL40"/>
<feature type="domain" description="dUTPase-like" evidence="6">
    <location>
        <begin position="12"/>
        <end position="80"/>
    </location>
</feature>
<dbReference type="Gene3D" id="2.70.40.10">
    <property type="match status" value="1"/>
</dbReference>
<evidence type="ECO:0000313" key="8">
    <source>
        <dbReference type="Proteomes" id="UP000485058"/>
    </source>
</evidence>
<dbReference type="GO" id="GO:0006226">
    <property type="term" value="P:dUMP biosynthetic process"/>
    <property type="evidence" value="ECO:0007669"/>
    <property type="project" value="UniProtKB-UniRule"/>
</dbReference>
<reference evidence="7 8" key="1">
    <citation type="submission" date="2020-02" db="EMBL/GenBank/DDBJ databases">
        <title>Draft genome sequence of Haematococcus lacustris strain NIES-144.</title>
        <authorList>
            <person name="Morimoto D."/>
            <person name="Nakagawa S."/>
            <person name="Yoshida T."/>
            <person name="Sawayama S."/>
        </authorList>
    </citation>
    <scope>NUCLEOTIDE SEQUENCE [LARGE SCALE GENOMIC DNA]</scope>
    <source>
        <strain evidence="7 8">NIES-144</strain>
    </source>
</reference>
<gene>
    <name evidence="7" type="ORF">HaLaN_20546</name>
</gene>
<protein>
    <recommendedName>
        <fullName evidence="5">Deoxyuridine 5'-triphosphate nucleotidohydrolase</fullName>
        <shortName evidence="5">dUTPase</shortName>
        <ecNumber evidence="5">3.6.1.23</ecNumber>
    </recommendedName>
    <alternativeName>
        <fullName evidence="5">dUTP pyrophosphatase</fullName>
    </alternativeName>
</protein>
<sequence length="91" mass="9631">MATGVLTSTENRVDAGRVIDEDYRGPVGVLLFNHSDQDFAVSRGDRIAQLIVERNATPDVLEVDDLDETPRGAGGFGSTGIAAVRESAPVC</sequence>
<dbReference type="InterPro" id="IPR029054">
    <property type="entry name" value="dUTPase-like"/>
</dbReference>
<keyword evidence="8" id="KW-1185">Reference proteome</keyword>
<dbReference type="PANTHER" id="PTHR11241:SF0">
    <property type="entry name" value="DEOXYURIDINE 5'-TRIPHOSPHATE NUCLEOTIDOHYDROLASE"/>
    <property type="match status" value="1"/>
</dbReference>
<keyword evidence="5" id="KW-0460">Magnesium</keyword>
<keyword evidence="3 5" id="KW-0378">Hydrolase</keyword>
<comment type="function">
    <text evidence="5">Involved in nucleotide metabolism via production of dUMP, the immediate precursor of thymidine nucleotides, and decreases the intracellular concentration of dUTP so that uracil cannot be incorporated into DNA.</text>
</comment>
<organism evidence="7 8">
    <name type="scientific">Haematococcus lacustris</name>
    <name type="common">Green alga</name>
    <name type="synonym">Haematococcus pluvialis</name>
    <dbReference type="NCBI Taxonomy" id="44745"/>
    <lineage>
        <taxon>Eukaryota</taxon>
        <taxon>Viridiplantae</taxon>
        <taxon>Chlorophyta</taxon>
        <taxon>core chlorophytes</taxon>
        <taxon>Chlorophyceae</taxon>
        <taxon>CS clade</taxon>
        <taxon>Chlamydomonadales</taxon>
        <taxon>Haematococcaceae</taxon>
        <taxon>Haematococcus</taxon>
    </lineage>
</organism>
<proteinExistence type="inferred from homology"/>
<dbReference type="GO" id="GO:0046081">
    <property type="term" value="P:dUTP catabolic process"/>
    <property type="evidence" value="ECO:0007669"/>
    <property type="project" value="UniProtKB-UniRule"/>
</dbReference>